<evidence type="ECO:0000313" key="2">
    <source>
        <dbReference type="Proteomes" id="UP001432322"/>
    </source>
</evidence>
<dbReference type="Proteomes" id="UP001432322">
    <property type="component" value="Unassembled WGS sequence"/>
</dbReference>
<comment type="caution">
    <text evidence="1">The sequence shown here is derived from an EMBL/GenBank/DDBJ whole genome shotgun (WGS) entry which is preliminary data.</text>
</comment>
<reference evidence="1" key="1">
    <citation type="submission" date="2023-10" db="EMBL/GenBank/DDBJ databases">
        <title>Genome assembly of Pristionchus species.</title>
        <authorList>
            <person name="Yoshida K."/>
            <person name="Sommer R.J."/>
        </authorList>
    </citation>
    <scope>NUCLEOTIDE SEQUENCE</scope>
    <source>
        <strain evidence="1">RS5133</strain>
    </source>
</reference>
<evidence type="ECO:0008006" key="3">
    <source>
        <dbReference type="Google" id="ProtNLM"/>
    </source>
</evidence>
<evidence type="ECO:0000313" key="1">
    <source>
        <dbReference type="EMBL" id="GMT28852.1"/>
    </source>
</evidence>
<dbReference type="AlphaFoldDB" id="A0AAV5WAJ3"/>
<protein>
    <recommendedName>
        <fullName evidence="3">Ribosomal protein</fullName>
    </recommendedName>
</protein>
<keyword evidence="2" id="KW-1185">Reference proteome</keyword>
<sequence length="86" mass="9991">MVHTSREKKPRFAPLCASESLTYPEKQRKIMPLCQSTQPHGKHCLNGVDRHGKLPDTLNQAIKTYHKRPSRSPFRNFTHFIVAHEK</sequence>
<name>A0AAV5WAJ3_9BILA</name>
<gene>
    <name evidence="1" type="ORF">PFISCL1PPCAC_20149</name>
</gene>
<proteinExistence type="predicted"/>
<dbReference type="EMBL" id="BTSY01000005">
    <property type="protein sequence ID" value="GMT28852.1"/>
    <property type="molecule type" value="Genomic_DNA"/>
</dbReference>
<accession>A0AAV5WAJ3</accession>
<organism evidence="1 2">
    <name type="scientific">Pristionchus fissidentatus</name>
    <dbReference type="NCBI Taxonomy" id="1538716"/>
    <lineage>
        <taxon>Eukaryota</taxon>
        <taxon>Metazoa</taxon>
        <taxon>Ecdysozoa</taxon>
        <taxon>Nematoda</taxon>
        <taxon>Chromadorea</taxon>
        <taxon>Rhabditida</taxon>
        <taxon>Rhabditina</taxon>
        <taxon>Diplogasteromorpha</taxon>
        <taxon>Diplogasteroidea</taxon>
        <taxon>Neodiplogasteridae</taxon>
        <taxon>Pristionchus</taxon>
    </lineage>
</organism>